<evidence type="ECO:0000313" key="3">
    <source>
        <dbReference type="Proteomes" id="UP000193411"/>
    </source>
</evidence>
<protein>
    <recommendedName>
        <fullName evidence="4">SRCR domain-containing protein</fullName>
    </recommendedName>
</protein>
<sequence>MQSFAIVLAVGILAVWAAVHAEARRQIDWVVQDELALYHGGSRRFGAVNVTTQQATWCRALPARQVLVTSTVCHDRMYVC</sequence>
<evidence type="ECO:0008006" key="4">
    <source>
        <dbReference type="Google" id="ProtNLM"/>
    </source>
</evidence>
<feature type="signal peptide" evidence="1">
    <location>
        <begin position="1"/>
        <end position="21"/>
    </location>
</feature>
<keyword evidence="1" id="KW-0732">Signal</keyword>
<evidence type="ECO:0000256" key="1">
    <source>
        <dbReference type="SAM" id="SignalP"/>
    </source>
</evidence>
<dbReference type="EMBL" id="MCFL01000002">
    <property type="protein sequence ID" value="ORZ40858.1"/>
    <property type="molecule type" value="Genomic_DNA"/>
</dbReference>
<proteinExistence type="predicted"/>
<accession>A0A1Y2I1W5</accession>
<gene>
    <name evidence="2" type="ORF">BCR44DRAFT_1423919</name>
</gene>
<dbReference type="AlphaFoldDB" id="A0A1Y2I1W5"/>
<feature type="non-terminal residue" evidence="2">
    <location>
        <position position="80"/>
    </location>
</feature>
<comment type="caution">
    <text evidence="2">The sequence shown here is derived from an EMBL/GenBank/DDBJ whole genome shotgun (WGS) entry which is preliminary data.</text>
</comment>
<dbReference type="Proteomes" id="UP000193411">
    <property type="component" value="Unassembled WGS sequence"/>
</dbReference>
<organism evidence="2 3">
    <name type="scientific">Catenaria anguillulae PL171</name>
    <dbReference type="NCBI Taxonomy" id="765915"/>
    <lineage>
        <taxon>Eukaryota</taxon>
        <taxon>Fungi</taxon>
        <taxon>Fungi incertae sedis</taxon>
        <taxon>Blastocladiomycota</taxon>
        <taxon>Blastocladiomycetes</taxon>
        <taxon>Blastocladiales</taxon>
        <taxon>Catenariaceae</taxon>
        <taxon>Catenaria</taxon>
    </lineage>
</organism>
<reference evidence="2 3" key="1">
    <citation type="submission" date="2016-07" db="EMBL/GenBank/DDBJ databases">
        <title>Pervasive Adenine N6-methylation of Active Genes in Fungi.</title>
        <authorList>
            <consortium name="DOE Joint Genome Institute"/>
            <person name="Mondo S.J."/>
            <person name="Dannebaum R.O."/>
            <person name="Kuo R.C."/>
            <person name="Labutti K."/>
            <person name="Haridas S."/>
            <person name="Kuo A."/>
            <person name="Salamov A."/>
            <person name="Ahrendt S.R."/>
            <person name="Lipzen A."/>
            <person name="Sullivan W."/>
            <person name="Andreopoulos W.B."/>
            <person name="Clum A."/>
            <person name="Lindquist E."/>
            <person name="Daum C."/>
            <person name="Ramamoorthy G.K."/>
            <person name="Gryganskyi A."/>
            <person name="Culley D."/>
            <person name="Magnuson J.K."/>
            <person name="James T.Y."/>
            <person name="O'Malley M.A."/>
            <person name="Stajich J.E."/>
            <person name="Spatafora J.W."/>
            <person name="Visel A."/>
            <person name="Grigoriev I.V."/>
        </authorList>
    </citation>
    <scope>NUCLEOTIDE SEQUENCE [LARGE SCALE GENOMIC DNA]</scope>
    <source>
        <strain evidence="2 3">PL171</strain>
    </source>
</reference>
<name>A0A1Y2I1W5_9FUNG</name>
<keyword evidence="3" id="KW-1185">Reference proteome</keyword>
<evidence type="ECO:0000313" key="2">
    <source>
        <dbReference type="EMBL" id="ORZ40858.1"/>
    </source>
</evidence>
<feature type="chain" id="PRO_5013005671" description="SRCR domain-containing protein" evidence="1">
    <location>
        <begin position="22"/>
        <end position="80"/>
    </location>
</feature>